<protein>
    <submittedName>
        <fullName evidence="1">Uncharacterized protein</fullName>
    </submittedName>
</protein>
<name>A0A1H4AUI7_BIZPA</name>
<dbReference type="STRING" id="283786.SAMN04487990_11211"/>
<gene>
    <name evidence="1" type="ORF">SAMN04487990_11211</name>
</gene>
<proteinExistence type="predicted"/>
<dbReference type="EMBL" id="FNQK01000012">
    <property type="protein sequence ID" value="SEA39292.1"/>
    <property type="molecule type" value="Genomic_DNA"/>
</dbReference>
<keyword evidence="2" id="KW-1185">Reference proteome</keyword>
<organism evidence="1 2">
    <name type="scientific">Bizionia paragorgiae</name>
    <dbReference type="NCBI Taxonomy" id="283786"/>
    <lineage>
        <taxon>Bacteria</taxon>
        <taxon>Pseudomonadati</taxon>
        <taxon>Bacteroidota</taxon>
        <taxon>Flavobacteriia</taxon>
        <taxon>Flavobacteriales</taxon>
        <taxon>Flavobacteriaceae</taxon>
        <taxon>Bizionia</taxon>
    </lineage>
</organism>
<dbReference type="AlphaFoldDB" id="A0A1H4AUI7"/>
<evidence type="ECO:0000313" key="1">
    <source>
        <dbReference type="EMBL" id="SEA39292.1"/>
    </source>
</evidence>
<reference evidence="1 2" key="1">
    <citation type="submission" date="2016-10" db="EMBL/GenBank/DDBJ databases">
        <authorList>
            <person name="de Groot N.N."/>
        </authorList>
    </citation>
    <scope>NUCLEOTIDE SEQUENCE [LARGE SCALE GENOMIC DNA]</scope>
    <source>
        <strain evidence="1 2">DSM 23842</strain>
    </source>
</reference>
<evidence type="ECO:0000313" key="2">
    <source>
        <dbReference type="Proteomes" id="UP000198846"/>
    </source>
</evidence>
<accession>A0A1H4AUI7</accession>
<dbReference type="Proteomes" id="UP000198846">
    <property type="component" value="Unassembled WGS sequence"/>
</dbReference>
<sequence length="235" mass="27602">MELEKIRNLDKTTVSQGLSMLFTRIANLSGIKDPISQFNKTDIAEMILMRFKGLSLEEIDYAFKLERYGVYSSKTKHYQLFDADYVSTVLEKYKQWLKQTRVENNIPIAITTTQNQQKELTPKEKENALKLGLERVYNEYKTFKTIPVGVNYLYNYLFDKKEINPTADYRKKTRQQAISNLNPTHKNEILKALDVLNGKSNRKPKEEAIQNECKRIALKDYFDNLIKKERCIQKP</sequence>